<dbReference type="InterPro" id="IPR009057">
    <property type="entry name" value="Homeodomain-like_sf"/>
</dbReference>
<accession>A0A1H3LNG4</accession>
<evidence type="ECO:0000256" key="3">
    <source>
        <dbReference type="ARBA" id="ARBA00023163"/>
    </source>
</evidence>
<dbReference type="InterPro" id="IPR011075">
    <property type="entry name" value="TetR_C"/>
</dbReference>
<dbReference type="Gene3D" id="1.10.10.60">
    <property type="entry name" value="Homeodomain-like"/>
    <property type="match status" value="1"/>
</dbReference>
<dbReference type="Pfam" id="PF16925">
    <property type="entry name" value="TetR_C_13"/>
    <property type="match status" value="1"/>
</dbReference>
<keyword evidence="2 4" id="KW-0238">DNA-binding</keyword>
<dbReference type="PANTHER" id="PTHR47506">
    <property type="entry name" value="TRANSCRIPTIONAL REGULATORY PROTEIN"/>
    <property type="match status" value="1"/>
</dbReference>
<organism evidence="6 7">
    <name type="scientific">Amycolatopsis xylanica</name>
    <dbReference type="NCBI Taxonomy" id="589385"/>
    <lineage>
        <taxon>Bacteria</taxon>
        <taxon>Bacillati</taxon>
        <taxon>Actinomycetota</taxon>
        <taxon>Actinomycetes</taxon>
        <taxon>Pseudonocardiales</taxon>
        <taxon>Pseudonocardiaceae</taxon>
        <taxon>Amycolatopsis</taxon>
    </lineage>
</organism>
<feature type="domain" description="HTH tetR-type" evidence="5">
    <location>
        <begin position="8"/>
        <end position="68"/>
    </location>
</feature>
<reference evidence="6 7" key="1">
    <citation type="submission" date="2016-10" db="EMBL/GenBank/DDBJ databases">
        <authorList>
            <person name="de Groot N.N."/>
        </authorList>
    </citation>
    <scope>NUCLEOTIDE SEQUENCE [LARGE SCALE GENOMIC DNA]</scope>
    <source>
        <strain evidence="6 7">CPCC 202699</strain>
    </source>
</reference>
<feature type="DNA-binding region" description="H-T-H motif" evidence="4">
    <location>
        <begin position="31"/>
        <end position="50"/>
    </location>
</feature>
<protein>
    <submittedName>
        <fullName evidence="6">DNA-binding transcriptional regulator, AcrR family</fullName>
    </submittedName>
</protein>
<evidence type="ECO:0000313" key="6">
    <source>
        <dbReference type="EMBL" id="SDY65866.1"/>
    </source>
</evidence>
<dbReference type="Pfam" id="PF00440">
    <property type="entry name" value="TetR_N"/>
    <property type="match status" value="1"/>
</dbReference>
<dbReference type="InterPro" id="IPR036271">
    <property type="entry name" value="Tet_transcr_reg_TetR-rel_C_sf"/>
</dbReference>
<dbReference type="Gene3D" id="1.10.357.10">
    <property type="entry name" value="Tetracycline Repressor, domain 2"/>
    <property type="match status" value="1"/>
</dbReference>
<keyword evidence="7" id="KW-1185">Reference proteome</keyword>
<dbReference type="Proteomes" id="UP000199515">
    <property type="component" value="Unassembled WGS sequence"/>
</dbReference>
<dbReference type="RefSeq" id="WP_091293749.1">
    <property type="nucleotide sequence ID" value="NZ_FNON01000006.1"/>
</dbReference>
<dbReference type="PANTHER" id="PTHR47506:SF1">
    <property type="entry name" value="HTH-TYPE TRANSCRIPTIONAL REGULATOR YJDC"/>
    <property type="match status" value="1"/>
</dbReference>
<dbReference type="STRING" id="589385.SAMN05421504_106286"/>
<dbReference type="SUPFAM" id="SSF46689">
    <property type="entry name" value="Homeodomain-like"/>
    <property type="match status" value="1"/>
</dbReference>
<keyword evidence="3" id="KW-0804">Transcription</keyword>
<dbReference type="PROSITE" id="PS01081">
    <property type="entry name" value="HTH_TETR_1"/>
    <property type="match status" value="1"/>
</dbReference>
<keyword evidence="1" id="KW-0805">Transcription regulation</keyword>
<dbReference type="InterPro" id="IPR001647">
    <property type="entry name" value="HTH_TetR"/>
</dbReference>
<sequence>MSRGRPRAFDREAALKSAMHVFWERGYEGTSITELTEAMGINSPSLYAAFGGKEALFREAVTLYGTTAGSRTERALVDQPTARASIEAMLRDNIHEYRADDHPSGCMVILSATNYTAASKPVHDHLADLRRDVANEIRKRVARGVDDGELPPETDAAALGTFYTVVLNGLSILARDGASFGELSGVVDVAMANWPPERKKD</sequence>
<dbReference type="PRINTS" id="PR00455">
    <property type="entry name" value="HTHTETR"/>
</dbReference>
<evidence type="ECO:0000259" key="5">
    <source>
        <dbReference type="PROSITE" id="PS50977"/>
    </source>
</evidence>
<proteinExistence type="predicted"/>
<dbReference type="EMBL" id="FNON01000006">
    <property type="protein sequence ID" value="SDY65866.1"/>
    <property type="molecule type" value="Genomic_DNA"/>
</dbReference>
<evidence type="ECO:0000256" key="4">
    <source>
        <dbReference type="PROSITE-ProRule" id="PRU00335"/>
    </source>
</evidence>
<name>A0A1H3LNG4_9PSEU</name>
<dbReference type="AlphaFoldDB" id="A0A1H3LNG4"/>
<evidence type="ECO:0000313" key="7">
    <source>
        <dbReference type="Proteomes" id="UP000199515"/>
    </source>
</evidence>
<dbReference type="InterPro" id="IPR023772">
    <property type="entry name" value="DNA-bd_HTH_TetR-type_CS"/>
</dbReference>
<dbReference type="OrthoDB" id="9805134at2"/>
<dbReference type="PROSITE" id="PS50977">
    <property type="entry name" value="HTH_TETR_2"/>
    <property type="match status" value="1"/>
</dbReference>
<dbReference type="GO" id="GO:0003677">
    <property type="term" value="F:DNA binding"/>
    <property type="evidence" value="ECO:0007669"/>
    <property type="project" value="UniProtKB-UniRule"/>
</dbReference>
<evidence type="ECO:0000256" key="2">
    <source>
        <dbReference type="ARBA" id="ARBA00023125"/>
    </source>
</evidence>
<dbReference type="SUPFAM" id="SSF48498">
    <property type="entry name" value="Tetracyclin repressor-like, C-terminal domain"/>
    <property type="match status" value="1"/>
</dbReference>
<gene>
    <name evidence="6" type="ORF">SAMN05421504_106286</name>
</gene>
<evidence type="ECO:0000256" key="1">
    <source>
        <dbReference type="ARBA" id="ARBA00023015"/>
    </source>
</evidence>